<comment type="caution">
    <text evidence="2">The sequence shown here is derived from an EMBL/GenBank/DDBJ whole genome shotgun (WGS) entry which is preliminary data.</text>
</comment>
<gene>
    <name evidence="2" type="ORF">G9X64_26305</name>
</gene>
<evidence type="ECO:0000313" key="3">
    <source>
        <dbReference type="Proteomes" id="UP000519972"/>
    </source>
</evidence>
<reference evidence="2 3" key="1">
    <citation type="submission" date="2020-02" db="EMBL/GenBank/DDBJ databases">
        <authorList>
            <person name="Sun Q."/>
        </authorList>
    </citation>
    <scope>NUCLEOTIDE SEQUENCE [LARGE SCALE GENOMIC DNA]</scope>
    <source>
        <strain evidence="2 3">CCBAU 03386</strain>
    </source>
</reference>
<dbReference type="PANTHER" id="PTHR40269">
    <property type="entry name" value="OUTER MEMBRANE PROTEIN-RELATED"/>
    <property type="match status" value="1"/>
</dbReference>
<dbReference type="RefSeq" id="WP_168311597.1">
    <property type="nucleotide sequence ID" value="NZ_JABFCN010000048.1"/>
</dbReference>
<accession>A0A7Y3SA40</accession>
<protein>
    <submittedName>
        <fullName evidence="2">DUF3300 domain-containing protein</fullName>
    </submittedName>
</protein>
<evidence type="ECO:0000313" key="2">
    <source>
        <dbReference type="EMBL" id="NNU39924.1"/>
    </source>
</evidence>
<feature type="compositionally biased region" description="Basic and acidic residues" evidence="1">
    <location>
        <begin position="369"/>
        <end position="384"/>
    </location>
</feature>
<dbReference type="Pfam" id="PF11737">
    <property type="entry name" value="DUF3300"/>
    <property type="match status" value="1"/>
</dbReference>
<feature type="region of interest" description="Disordered" evidence="1">
    <location>
        <begin position="348"/>
        <end position="460"/>
    </location>
</feature>
<dbReference type="PANTHER" id="PTHR40269:SF1">
    <property type="entry name" value="OUTER MEMBRANE PROTEIN"/>
    <property type="match status" value="1"/>
</dbReference>
<name>A0A7Y3SA40_9HYPH</name>
<dbReference type="AlphaFoldDB" id="A0A7Y3SA40"/>
<dbReference type="InterPro" id="IPR021728">
    <property type="entry name" value="DUF3300"/>
</dbReference>
<sequence length="460" mass="49744">MARPHALLLATGLFLPFAGFPFSPHLTLTAAAQEPAASNPVTAEDDAPAPLSEDELEILVARIALYPDELVALVTSASLYPLQVVEAARFLETLKKQPQLKPKTTWDGSIVSLLNYPQIVTMMSEDLDWTQSLGEALSYQQKDVLIAIQQLRDKAVADGIIKTDDKIKVSQENDNVVIVSASPEKIYVPQYAPEMLYEPNYVAEPIGYYSEPYPNYYYPTATFFAGVVTGAVWAAAVDWNRWGVWGGRWNGNVDIDCNNCLNNINGKVNINDVDWKNVDRSKIGFDSAQFNKIDRSSFRTSIEANAGDRVGARGNDRANTIRDKPGKVSVNDVRKSKIDADRVNAARNKAANTRAASGGGKGAQAAQNRRPEARTPNRVAEKARPGVNAKRPVAKPKPAARVDSRPRKPSALGQVDSGKRAQMQSSRGRQAMAGSNRGGGRAMRGGGGGRGGGGRGGGRR</sequence>
<proteinExistence type="predicted"/>
<dbReference type="EMBL" id="JABFCN010000048">
    <property type="protein sequence ID" value="NNU39924.1"/>
    <property type="molecule type" value="Genomic_DNA"/>
</dbReference>
<evidence type="ECO:0000256" key="1">
    <source>
        <dbReference type="SAM" id="MobiDB-lite"/>
    </source>
</evidence>
<feature type="compositionally biased region" description="Gly residues" evidence="1">
    <location>
        <begin position="436"/>
        <end position="460"/>
    </location>
</feature>
<organism evidence="2 3">
    <name type="scientific">Rhizobium sophorae</name>
    <dbReference type="NCBI Taxonomy" id="1535242"/>
    <lineage>
        <taxon>Bacteria</taxon>
        <taxon>Pseudomonadati</taxon>
        <taxon>Pseudomonadota</taxon>
        <taxon>Alphaproteobacteria</taxon>
        <taxon>Hyphomicrobiales</taxon>
        <taxon>Rhizobiaceae</taxon>
        <taxon>Rhizobium/Agrobacterium group</taxon>
        <taxon>Rhizobium</taxon>
    </lineage>
</organism>
<dbReference type="Proteomes" id="UP000519972">
    <property type="component" value="Unassembled WGS sequence"/>
</dbReference>
<keyword evidence="3" id="KW-1185">Reference proteome</keyword>